<dbReference type="Proteomes" id="UP000515734">
    <property type="component" value="Chromosome"/>
</dbReference>
<organism evidence="1 2">
    <name type="scientific">Mycolicibacterium litorale</name>
    <dbReference type="NCBI Taxonomy" id="758802"/>
    <lineage>
        <taxon>Bacteria</taxon>
        <taxon>Bacillati</taxon>
        <taxon>Actinomycetota</taxon>
        <taxon>Actinomycetes</taxon>
        <taxon>Mycobacteriales</taxon>
        <taxon>Mycobacteriaceae</taxon>
        <taxon>Mycolicibacterium</taxon>
    </lineage>
</organism>
<evidence type="ECO:0000313" key="1">
    <source>
        <dbReference type="EMBL" id="BCI53144.1"/>
    </source>
</evidence>
<reference evidence="1 2" key="1">
    <citation type="submission" date="2020-07" db="EMBL/GenBank/DDBJ databases">
        <title>Complete genome sequence of Mycolicibacterium litorale like strain isolated from cardiac implantable electronic device infection.</title>
        <authorList>
            <person name="Fukano H."/>
            <person name="Miyama H."/>
            <person name="Hoshino Y."/>
        </authorList>
    </citation>
    <scope>NUCLEOTIDE SEQUENCE [LARGE SCALE GENOMIC DNA]</scope>
    <source>
        <strain evidence="1 2">NIIDNTM18</strain>
    </source>
</reference>
<evidence type="ECO:0000313" key="2">
    <source>
        <dbReference type="Proteomes" id="UP000515734"/>
    </source>
</evidence>
<name>A0A6S6P332_9MYCO</name>
<dbReference type="EMBL" id="AP023287">
    <property type="protein sequence ID" value="BCI53144.1"/>
    <property type="molecule type" value="Genomic_DNA"/>
</dbReference>
<protein>
    <submittedName>
        <fullName evidence="1">Uncharacterized protein</fullName>
    </submittedName>
</protein>
<gene>
    <name evidence="1" type="ORF">NIIDNTM18_24220</name>
</gene>
<dbReference type="AlphaFoldDB" id="A0A6S6P332"/>
<proteinExistence type="predicted"/>
<sequence length="70" mass="8062">MDTAISYTHRNASGFVSESAIDAGCFSRTHVVASDINTAVKHTELQWLNLGRRADYRRRKRFQRRSCSRC</sequence>
<accession>A0A6S6P332</accession>